<feature type="transmembrane region" description="Helical" evidence="1">
    <location>
        <begin position="21"/>
        <end position="41"/>
    </location>
</feature>
<dbReference type="Proteomes" id="UP000287651">
    <property type="component" value="Unassembled WGS sequence"/>
</dbReference>
<dbReference type="EMBL" id="AMZH03010261">
    <property type="protein sequence ID" value="RRT55076.1"/>
    <property type="molecule type" value="Genomic_DNA"/>
</dbReference>
<keyword evidence="1" id="KW-0472">Membrane</keyword>
<keyword evidence="1" id="KW-1133">Transmembrane helix</keyword>
<gene>
    <name evidence="2" type="ORF">B296_00048721</name>
</gene>
<name>A0A426YTJ7_ENSVE</name>
<proteinExistence type="predicted"/>
<protein>
    <submittedName>
        <fullName evidence="2">Uncharacterized protein</fullName>
    </submittedName>
</protein>
<reference evidence="2 3" key="1">
    <citation type="journal article" date="2014" name="Agronomy (Basel)">
        <title>A Draft Genome Sequence for Ensete ventricosum, the Drought-Tolerant Tree Against Hunger.</title>
        <authorList>
            <person name="Harrison J."/>
            <person name="Moore K.A."/>
            <person name="Paszkiewicz K."/>
            <person name="Jones T."/>
            <person name="Grant M."/>
            <person name="Ambacheew D."/>
            <person name="Muzemil S."/>
            <person name="Studholme D.J."/>
        </authorList>
    </citation>
    <scope>NUCLEOTIDE SEQUENCE [LARGE SCALE GENOMIC DNA]</scope>
</reference>
<evidence type="ECO:0000256" key="1">
    <source>
        <dbReference type="SAM" id="Phobius"/>
    </source>
</evidence>
<accession>A0A426YTJ7</accession>
<evidence type="ECO:0000313" key="3">
    <source>
        <dbReference type="Proteomes" id="UP000287651"/>
    </source>
</evidence>
<comment type="caution">
    <text evidence="2">The sequence shown here is derived from an EMBL/GenBank/DDBJ whole genome shotgun (WGS) entry which is preliminary data.</text>
</comment>
<keyword evidence="1" id="KW-0812">Transmembrane</keyword>
<organism evidence="2 3">
    <name type="scientific">Ensete ventricosum</name>
    <name type="common">Abyssinian banana</name>
    <name type="synonym">Musa ensete</name>
    <dbReference type="NCBI Taxonomy" id="4639"/>
    <lineage>
        <taxon>Eukaryota</taxon>
        <taxon>Viridiplantae</taxon>
        <taxon>Streptophyta</taxon>
        <taxon>Embryophyta</taxon>
        <taxon>Tracheophyta</taxon>
        <taxon>Spermatophyta</taxon>
        <taxon>Magnoliopsida</taxon>
        <taxon>Liliopsida</taxon>
        <taxon>Zingiberales</taxon>
        <taxon>Musaceae</taxon>
        <taxon>Ensete</taxon>
    </lineage>
</organism>
<dbReference type="AlphaFoldDB" id="A0A426YTJ7"/>
<sequence>MGAGSRLVISSLWKASRYNMLVELLVSIMICLAQTFAMQAVTTKASSWSGYSLSESKVGSLQESLFSDMEEDLCSSGVERNIGWSGHGIGCSGDISRATLLLAPNVVSLPPRPVDPHNGVRAASTRGAPRWQSKVGVCRCSDCDFDVGLPNLVKLFLQDNTSQVVGSHGGPSDNQVMVDRKGEVRCPA</sequence>
<evidence type="ECO:0000313" key="2">
    <source>
        <dbReference type="EMBL" id="RRT55076.1"/>
    </source>
</evidence>